<reference evidence="1" key="1">
    <citation type="submission" date="2020-10" db="EMBL/GenBank/DDBJ databases">
        <title>Genomic Encyclopedia of Type Strains, Phase IV (KMG-IV): sequencing the most valuable type-strain genomes for metagenomic binning, comparative biology and taxonomic classification.</title>
        <authorList>
            <person name="Goeker M."/>
        </authorList>
    </citation>
    <scope>NUCLEOTIDE SEQUENCE</scope>
    <source>
        <strain evidence="1">DSM 13886</strain>
    </source>
</reference>
<dbReference type="AlphaFoldDB" id="A0A927R8H0"/>
<gene>
    <name evidence="1" type="ORF">H4683_004120</name>
</gene>
<keyword evidence="2" id="KW-1185">Reference proteome</keyword>
<sequence>MTYILGENTIQIGHLRIQETILRSNQITWGVFFVAARERNLLVGKIDLSDGSIKYWDEADTAATRTISVDKIKKHVPFSLLSRYICKDIN</sequence>
<dbReference type="Proteomes" id="UP000658225">
    <property type="component" value="Unassembled WGS sequence"/>
</dbReference>
<protein>
    <submittedName>
        <fullName evidence="1">Tagatose-1,6-bisphosphate aldolase non-catalytic subunit AgaZ/GatZ</fullName>
    </submittedName>
</protein>
<evidence type="ECO:0000313" key="2">
    <source>
        <dbReference type="Proteomes" id="UP000658225"/>
    </source>
</evidence>
<name>A0A927R8H0_9BACL</name>
<accession>A0A927R8H0</accession>
<dbReference type="EMBL" id="JADBEL010000043">
    <property type="protein sequence ID" value="MBE1556994.1"/>
    <property type="molecule type" value="Genomic_DNA"/>
</dbReference>
<evidence type="ECO:0000313" key="1">
    <source>
        <dbReference type="EMBL" id="MBE1556994.1"/>
    </source>
</evidence>
<comment type="caution">
    <text evidence="1">The sequence shown here is derived from an EMBL/GenBank/DDBJ whole genome shotgun (WGS) entry which is preliminary data.</text>
</comment>
<dbReference type="RefSeq" id="WP_192600580.1">
    <property type="nucleotide sequence ID" value="NZ_JADBEL010000043.1"/>
</dbReference>
<proteinExistence type="predicted"/>
<organism evidence="1 2">
    <name type="scientific">Sporosarcina limicola</name>
    <dbReference type="NCBI Taxonomy" id="34101"/>
    <lineage>
        <taxon>Bacteria</taxon>
        <taxon>Bacillati</taxon>
        <taxon>Bacillota</taxon>
        <taxon>Bacilli</taxon>
        <taxon>Bacillales</taxon>
        <taxon>Caryophanaceae</taxon>
        <taxon>Sporosarcina</taxon>
    </lineage>
</organism>